<dbReference type="InterPro" id="IPR009531">
    <property type="entry name" value="DUF1150"/>
</dbReference>
<dbReference type="Pfam" id="PF06620">
    <property type="entry name" value="DUF1150"/>
    <property type="match status" value="1"/>
</dbReference>
<dbReference type="RefSeq" id="WP_062949779.1">
    <property type="nucleotide sequence ID" value="NZ_CP136684.1"/>
</dbReference>
<dbReference type="AlphaFoldDB" id="A0A154L8B8"/>
<evidence type="ECO:0000313" key="1">
    <source>
        <dbReference type="EMBL" id="KZB66626.1"/>
    </source>
</evidence>
<name>A0A154L8B8_9PROT</name>
<proteinExistence type="predicted"/>
<dbReference type="EMBL" id="LPVY01000005">
    <property type="protein sequence ID" value="KZB66626.1"/>
    <property type="molecule type" value="Genomic_DNA"/>
</dbReference>
<dbReference type="OrthoDB" id="8449790at2"/>
<protein>
    <recommendedName>
        <fullName evidence="3">DUF1150 domain-containing protein</fullName>
    </recommendedName>
</protein>
<dbReference type="Proteomes" id="UP000076335">
    <property type="component" value="Unassembled WGS sequence"/>
</dbReference>
<evidence type="ECO:0000313" key="2">
    <source>
        <dbReference type="Proteomes" id="UP000076335"/>
    </source>
</evidence>
<organism evidence="1 2">
    <name type="scientific">Thalassospira lucentensis</name>
    <dbReference type="NCBI Taxonomy" id="168935"/>
    <lineage>
        <taxon>Bacteria</taxon>
        <taxon>Pseudomonadati</taxon>
        <taxon>Pseudomonadota</taxon>
        <taxon>Alphaproteobacteria</taxon>
        <taxon>Rhodospirillales</taxon>
        <taxon>Thalassospiraceae</taxon>
        <taxon>Thalassospira</taxon>
    </lineage>
</organism>
<sequence length="88" mass="9699">MSNRISDHDTKEAHGAEQDLNLLSSGDFAMLGIHDFAYVRAMENPEDESNETVFGVFTADGTHIASFESQAVAHAAIRQHDMDPRSVH</sequence>
<reference evidence="1 2" key="1">
    <citation type="submission" date="2015-12" db="EMBL/GenBank/DDBJ databases">
        <title>Genome sequence of Thalassospira lucentensis MCCC 1A02072.</title>
        <authorList>
            <person name="Lu L."/>
            <person name="Lai Q."/>
            <person name="Shao Z."/>
            <person name="Qian P."/>
        </authorList>
    </citation>
    <scope>NUCLEOTIDE SEQUENCE [LARGE SCALE GENOMIC DNA]</scope>
    <source>
        <strain evidence="1 2">MCCC 1A02072</strain>
    </source>
</reference>
<gene>
    <name evidence="1" type="ORF">AUP42_13805</name>
</gene>
<evidence type="ECO:0008006" key="3">
    <source>
        <dbReference type="Google" id="ProtNLM"/>
    </source>
</evidence>
<comment type="caution">
    <text evidence="1">The sequence shown here is derived from an EMBL/GenBank/DDBJ whole genome shotgun (WGS) entry which is preliminary data.</text>
</comment>
<accession>A0A154L8B8</accession>